<evidence type="ECO:0000313" key="1">
    <source>
        <dbReference type="EMBL" id="KAJ4377748.1"/>
    </source>
</evidence>
<comment type="caution">
    <text evidence="1">The sequence shown here is derived from an EMBL/GenBank/DDBJ whole genome shotgun (WGS) entry which is preliminary data.</text>
</comment>
<gene>
    <name evidence="1" type="ORF">N0V83_000578</name>
</gene>
<protein>
    <submittedName>
        <fullName evidence="1">Uncharacterized protein</fullName>
    </submittedName>
</protein>
<evidence type="ECO:0000313" key="2">
    <source>
        <dbReference type="Proteomes" id="UP001140560"/>
    </source>
</evidence>
<sequence>MPKTLAALPSSQYATLFDVVLGKLLDLVSPLVAAPATVALPAPAPSTVALVRSGRVDFHLTDCKTEGWRAAGRGAEIAGRTGELRHGLHTNNLLESRGAAVRSWGKAWNIEAMAAARWTRKARRRPSTTRWYFFGGSRNA</sequence>
<reference evidence="1" key="1">
    <citation type="submission" date="2022-10" db="EMBL/GenBank/DDBJ databases">
        <title>Tapping the CABI collections for fungal endophytes: first genome assemblies for Collariella, Neodidymelliopsis, Ascochyta clinopodiicola, Didymella pomorum, Didymosphaeria variabile, Neocosmospora piperis and Neocucurbitaria cava.</title>
        <authorList>
            <person name="Hill R."/>
        </authorList>
    </citation>
    <scope>NUCLEOTIDE SEQUENCE</scope>
    <source>
        <strain evidence="1">IMI 356814</strain>
    </source>
</reference>
<dbReference type="Proteomes" id="UP001140560">
    <property type="component" value="Unassembled WGS sequence"/>
</dbReference>
<organism evidence="1 2">
    <name type="scientific">Neocucurbitaria cava</name>
    <dbReference type="NCBI Taxonomy" id="798079"/>
    <lineage>
        <taxon>Eukaryota</taxon>
        <taxon>Fungi</taxon>
        <taxon>Dikarya</taxon>
        <taxon>Ascomycota</taxon>
        <taxon>Pezizomycotina</taxon>
        <taxon>Dothideomycetes</taxon>
        <taxon>Pleosporomycetidae</taxon>
        <taxon>Pleosporales</taxon>
        <taxon>Pleosporineae</taxon>
        <taxon>Cucurbitariaceae</taxon>
        <taxon>Neocucurbitaria</taxon>
    </lineage>
</organism>
<proteinExistence type="predicted"/>
<dbReference type="EMBL" id="JAPEUY010000001">
    <property type="protein sequence ID" value="KAJ4377748.1"/>
    <property type="molecule type" value="Genomic_DNA"/>
</dbReference>
<accession>A0A9W8YHR4</accession>
<dbReference type="AlphaFoldDB" id="A0A9W8YHR4"/>
<name>A0A9W8YHR4_9PLEO</name>
<keyword evidence="2" id="KW-1185">Reference proteome</keyword>